<protein>
    <submittedName>
        <fullName evidence="3">Uncharacterized protein</fullName>
    </submittedName>
</protein>
<organism evidence="3 4">
    <name type="scientific">Centaurea solstitialis</name>
    <name type="common">yellow star-thistle</name>
    <dbReference type="NCBI Taxonomy" id="347529"/>
    <lineage>
        <taxon>Eukaryota</taxon>
        <taxon>Viridiplantae</taxon>
        <taxon>Streptophyta</taxon>
        <taxon>Embryophyta</taxon>
        <taxon>Tracheophyta</taxon>
        <taxon>Spermatophyta</taxon>
        <taxon>Magnoliopsida</taxon>
        <taxon>eudicotyledons</taxon>
        <taxon>Gunneridae</taxon>
        <taxon>Pentapetalae</taxon>
        <taxon>asterids</taxon>
        <taxon>campanulids</taxon>
        <taxon>Asterales</taxon>
        <taxon>Asteraceae</taxon>
        <taxon>Carduoideae</taxon>
        <taxon>Cardueae</taxon>
        <taxon>Centaureinae</taxon>
        <taxon>Centaurea</taxon>
    </lineage>
</organism>
<dbReference type="PANTHER" id="PTHR12790">
    <property type="entry name" value="TRANSCRIPTION INITIATION FACTOR IA RRN3"/>
    <property type="match status" value="1"/>
</dbReference>
<dbReference type="GO" id="GO:0005634">
    <property type="term" value="C:nucleus"/>
    <property type="evidence" value="ECO:0007669"/>
    <property type="project" value="TreeGrafter"/>
</dbReference>
<proteinExistence type="inferred from homology"/>
<comment type="caution">
    <text evidence="3">The sequence shown here is derived from an EMBL/GenBank/DDBJ whole genome shotgun (WGS) entry which is preliminary data.</text>
</comment>
<dbReference type="EMBL" id="JARYMX010000004">
    <property type="protein sequence ID" value="KAJ9552886.1"/>
    <property type="molecule type" value="Genomic_DNA"/>
</dbReference>
<feature type="compositionally biased region" description="Polar residues" evidence="2">
    <location>
        <begin position="166"/>
        <end position="187"/>
    </location>
</feature>
<dbReference type="InterPro" id="IPR007991">
    <property type="entry name" value="RNA_pol_I_trans_ini_fac_RRN3"/>
</dbReference>
<reference evidence="3" key="1">
    <citation type="submission" date="2023-03" db="EMBL/GenBank/DDBJ databases">
        <title>Chromosome-scale reference genome and RAD-based genetic map of yellow starthistle (Centaurea solstitialis) reveal putative structural variation and QTLs associated with invader traits.</title>
        <authorList>
            <person name="Reatini B."/>
            <person name="Cang F.A."/>
            <person name="Jiang Q."/>
            <person name="Mckibben M.T.W."/>
            <person name="Barker M.S."/>
            <person name="Rieseberg L.H."/>
            <person name="Dlugosch K.M."/>
        </authorList>
    </citation>
    <scope>NUCLEOTIDE SEQUENCE</scope>
    <source>
        <strain evidence="3">CAN-66</strain>
        <tissue evidence="3">Leaf</tissue>
    </source>
</reference>
<evidence type="ECO:0000313" key="3">
    <source>
        <dbReference type="EMBL" id="KAJ9552886.1"/>
    </source>
</evidence>
<evidence type="ECO:0000256" key="1">
    <source>
        <dbReference type="ARBA" id="ARBA00010098"/>
    </source>
</evidence>
<dbReference type="Proteomes" id="UP001172457">
    <property type="component" value="Chromosome 4"/>
</dbReference>
<dbReference type="AlphaFoldDB" id="A0AA38TF52"/>
<sequence>MPGDYVCALLPFEIDSCHSSTQIQAGQYAFGTNSEASIKPIGDEFLRQAKAARLFRVSGNFAFHDRLESELSRAFGGFERLDLFFPFDPYLLKKSDRFIRPNFIYWSMVRTTYDDDEEDDDDEGISDEDEAEDDGGRGPMNYEDDEFDMNLNKMSITPRNSFMFGNEQNRQMQMPSRIRPSTSPESL</sequence>
<dbReference type="GO" id="GO:0006361">
    <property type="term" value="P:transcription initiation at RNA polymerase I promoter"/>
    <property type="evidence" value="ECO:0007669"/>
    <property type="project" value="InterPro"/>
</dbReference>
<gene>
    <name evidence="3" type="ORF">OSB04_016931</name>
</gene>
<comment type="similarity">
    <text evidence="1">Belongs to the RRN3 family.</text>
</comment>
<feature type="region of interest" description="Disordered" evidence="2">
    <location>
        <begin position="115"/>
        <end position="187"/>
    </location>
</feature>
<dbReference type="GO" id="GO:0001042">
    <property type="term" value="F:RNA polymerase I core binding"/>
    <property type="evidence" value="ECO:0007669"/>
    <property type="project" value="TreeGrafter"/>
</dbReference>
<evidence type="ECO:0000313" key="4">
    <source>
        <dbReference type="Proteomes" id="UP001172457"/>
    </source>
</evidence>
<evidence type="ECO:0000256" key="2">
    <source>
        <dbReference type="SAM" id="MobiDB-lite"/>
    </source>
</evidence>
<accession>A0AA38TF52</accession>
<keyword evidence="4" id="KW-1185">Reference proteome</keyword>
<dbReference type="Pfam" id="PF05327">
    <property type="entry name" value="RRN3"/>
    <property type="match status" value="1"/>
</dbReference>
<name>A0AA38TF52_9ASTR</name>
<feature type="compositionally biased region" description="Acidic residues" evidence="2">
    <location>
        <begin position="115"/>
        <end position="133"/>
    </location>
</feature>
<dbReference type="GO" id="GO:0001181">
    <property type="term" value="F:RNA polymerase I general transcription initiation factor activity"/>
    <property type="evidence" value="ECO:0007669"/>
    <property type="project" value="InterPro"/>
</dbReference>
<dbReference type="PANTHER" id="PTHR12790:SF0">
    <property type="entry name" value="RNA POLYMERASE I-SPECIFIC TRANSCRIPTION INITIATION FACTOR RRN3-RELATED"/>
    <property type="match status" value="1"/>
</dbReference>